<protein>
    <submittedName>
        <fullName evidence="1">Uncharacterized protein</fullName>
    </submittedName>
</protein>
<name>A0A2P2QS96_RHIMU</name>
<reference evidence="1" key="1">
    <citation type="submission" date="2018-02" db="EMBL/GenBank/DDBJ databases">
        <title>Rhizophora mucronata_Transcriptome.</title>
        <authorList>
            <person name="Meera S.P."/>
            <person name="Sreeshan A."/>
            <person name="Augustine A."/>
        </authorList>
    </citation>
    <scope>NUCLEOTIDE SEQUENCE</scope>
    <source>
        <tissue evidence="1">Leaf</tissue>
    </source>
</reference>
<dbReference type="EMBL" id="GGEC01089314">
    <property type="protein sequence ID" value="MBX69798.1"/>
    <property type="molecule type" value="Transcribed_RNA"/>
</dbReference>
<dbReference type="AlphaFoldDB" id="A0A2P2QS96"/>
<accession>A0A2P2QS96</accession>
<organism evidence="1">
    <name type="scientific">Rhizophora mucronata</name>
    <name type="common">Asiatic mangrove</name>
    <dbReference type="NCBI Taxonomy" id="61149"/>
    <lineage>
        <taxon>Eukaryota</taxon>
        <taxon>Viridiplantae</taxon>
        <taxon>Streptophyta</taxon>
        <taxon>Embryophyta</taxon>
        <taxon>Tracheophyta</taxon>
        <taxon>Spermatophyta</taxon>
        <taxon>Magnoliopsida</taxon>
        <taxon>eudicotyledons</taxon>
        <taxon>Gunneridae</taxon>
        <taxon>Pentapetalae</taxon>
        <taxon>rosids</taxon>
        <taxon>fabids</taxon>
        <taxon>Malpighiales</taxon>
        <taxon>Rhizophoraceae</taxon>
        <taxon>Rhizophora</taxon>
    </lineage>
</organism>
<evidence type="ECO:0000313" key="1">
    <source>
        <dbReference type="EMBL" id="MBX69798.1"/>
    </source>
</evidence>
<sequence>MPQVYSQERHLFIFYS</sequence>
<proteinExistence type="predicted"/>